<evidence type="ECO:0000256" key="1">
    <source>
        <dbReference type="ARBA" id="ARBA00004651"/>
    </source>
</evidence>
<dbReference type="PANTHER" id="PTHR20766:SF0">
    <property type="entry name" value="LARGE NEUTRAL AMINO ACIDS TRANSPORTER SMALL SUBUNIT 3"/>
    <property type="match status" value="1"/>
</dbReference>
<name>A0A672QBE5_SINGR</name>
<organism evidence="14 15">
    <name type="scientific">Sinocyclocheilus grahami</name>
    <name type="common">Dianchi golden-line fish</name>
    <name type="synonym">Barbus grahami</name>
    <dbReference type="NCBI Taxonomy" id="75366"/>
    <lineage>
        <taxon>Eukaryota</taxon>
        <taxon>Metazoa</taxon>
        <taxon>Chordata</taxon>
        <taxon>Craniata</taxon>
        <taxon>Vertebrata</taxon>
        <taxon>Euteleostomi</taxon>
        <taxon>Actinopterygii</taxon>
        <taxon>Neopterygii</taxon>
        <taxon>Teleostei</taxon>
        <taxon>Ostariophysi</taxon>
        <taxon>Cypriniformes</taxon>
        <taxon>Cyprinidae</taxon>
        <taxon>Cyprininae</taxon>
        <taxon>Sinocyclocheilus</taxon>
    </lineage>
</organism>
<comment type="catalytic activity">
    <reaction evidence="11">
        <text>L-leucine(in) = L-leucine(out)</text>
        <dbReference type="Rhea" id="RHEA:73011"/>
        <dbReference type="ChEBI" id="CHEBI:57427"/>
    </reaction>
</comment>
<comment type="subcellular location">
    <subcellularLocation>
        <location evidence="1">Cell membrane</location>
        <topology evidence="1">Multi-pass membrane protein</topology>
    </subcellularLocation>
</comment>
<evidence type="ECO:0000256" key="12">
    <source>
        <dbReference type="SAM" id="MobiDB-lite"/>
    </source>
</evidence>
<reference evidence="14" key="1">
    <citation type="submission" date="2025-08" db="UniProtKB">
        <authorList>
            <consortium name="Ensembl"/>
        </authorList>
    </citation>
    <scope>IDENTIFICATION</scope>
</reference>
<comment type="catalytic activity">
    <reaction evidence="8">
        <text>L-phenylalanine(in) = L-phenylalanine(out)</text>
        <dbReference type="Rhea" id="RHEA:27950"/>
        <dbReference type="ChEBI" id="CHEBI:58095"/>
    </reaction>
</comment>
<evidence type="ECO:0000313" key="15">
    <source>
        <dbReference type="Proteomes" id="UP000472262"/>
    </source>
</evidence>
<dbReference type="InParanoid" id="A0A672QBE5"/>
<keyword evidence="7" id="KW-0325">Glycoprotein</keyword>
<feature type="transmembrane region" description="Helical" evidence="13">
    <location>
        <begin position="39"/>
        <end position="65"/>
    </location>
</feature>
<dbReference type="Ensembl" id="ENSSGRT00000077849.1">
    <property type="protein sequence ID" value="ENSSGRP00000073101.1"/>
    <property type="gene ID" value="ENSSGRG00000037134.1"/>
</dbReference>
<comment type="catalytic activity">
    <reaction evidence="9">
        <text>L-methionine(in) = L-methionine(out)</text>
        <dbReference type="Rhea" id="RHEA:70939"/>
        <dbReference type="ChEBI" id="CHEBI:57844"/>
    </reaction>
</comment>
<dbReference type="Pfam" id="PF07690">
    <property type="entry name" value="MFS_1"/>
    <property type="match status" value="1"/>
</dbReference>
<dbReference type="InterPro" id="IPR011701">
    <property type="entry name" value="MFS"/>
</dbReference>
<keyword evidence="3" id="KW-1003">Cell membrane</keyword>
<gene>
    <name evidence="14" type="primary">LOC107556817</name>
</gene>
<dbReference type="Gene3D" id="1.20.1250.20">
    <property type="entry name" value="MFS general substrate transporter like domains"/>
    <property type="match status" value="1"/>
</dbReference>
<feature type="transmembrane region" description="Helical" evidence="13">
    <location>
        <begin position="433"/>
        <end position="453"/>
    </location>
</feature>
<feature type="transmembrane region" description="Helical" evidence="13">
    <location>
        <begin position="104"/>
        <end position="125"/>
    </location>
</feature>
<feature type="transmembrane region" description="Helical" evidence="13">
    <location>
        <begin position="224"/>
        <end position="244"/>
    </location>
</feature>
<evidence type="ECO:0000256" key="2">
    <source>
        <dbReference type="ARBA" id="ARBA00006595"/>
    </source>
</evidence>
<sequence>MAAAHFGQRWGKKRVGPIANKFFQSAMAPSLSQAYMRRWWMAVTSIIENLLFSAVLLGWGSLLIMLKNEGFYSHMCTENVTETDTNVNVTEQTVWLSCVEQEEILNLGFTIGSFIISAATLPLGVLMDKFGPRPIRLFGSSCFAFSMVLIAVASYDPKVLSALIFIAVSMNGFGGICLTFTSLTLPNMFGNVRSTILSLMIGSYASSAVTFPGVKLIYDVGVSFSVIFWVWAGFACLVFLNCIINWPGESFPGPEDIRYNTMVKLRGEAVDHKMTEERSFTQDTHKEQEGTKKQPSTDEATSDRTVAQSLGSPPFYRSVCSPIFLWSIITMAMTQLRVIFFMGAMNKMLEFLVTHGDSQPSEELVKEADEKVSIYSSIFGTLQLLCLVSCPLIGYIMDWRMKECEAVVTSAEGEKSPPGPPKRDAKIQKLTNAIRAFILTNTLLVIFGIISLIDNLPIQVVSFVLHTAVRGFIHSCCGGLYAAVYPTNHFGTLTGLQSMISAVFALLQQPLFMWMLGPLKGDPYWINLGLLVFSLVGYLLPGYLFYHRRQITKENTARDSLSVSHSAQESNSLNQTNDSAKYQTNGNVETFSIEMNVNYKPDF</sequence>
<feature type="region of interest" description="Disordered" evidence="12">
    <location>
        <begin position="275"/>
        <end position="304"/>
    </location>
</feature>
<feature type="compositionally biased region" description="Basic and acidic residues" evidence="12">
    <location>
        <begin position="275"/>
        <end position="296"/>
    </location>
</feature>
<feature type="transmembrane region" description="Helical" evidence="13">
    <location>
        <begin position="490"/>
        <end position="512"/>
    </location>
</feature>
<dbReference type="AlphaFoldDB" id="A0A672QBE5"/>
<evidence type="ECO:0000256" key="6">
    <source>
        <dbReference type="ARBA" id="ARBA00023136"/>
    </source>
</evidence>
<evidence type="ECO:0000256" key="3">
    <source>
        <dbReference type="ARBA" id="ARBA00022475"/>
    </source>
</evidence>
<evidence type="ECO:0000256" key="8">
    <source>
        <dbReference type="ARBA" id="ARBA00036466"/>
    </source>
</evidence>
<feature type="transmembrane region" description="Helical" evidence="13">
    <location>
        <begin position="374"/>
        <end position="396"/>
    </location>
</feature>
<evidence type="ECO:0000256" key="11">
    <source>
        <dbReference type="ARBA" id="ARBA00036887"/>
    </source>
</evidence>
<evidence type="ECO:0000313" key="14">
    <source>
        <dbReference type="Ensembl" id="ENSSGRP00000073101.1"/>
    </source>
</evidence>
<dbReference type="SUPFAM" id="SSF103473">
    <property type="entry name" value="MFS general substrate transporter"/>
    <property type="match status" value="1"/>
</dbReference>
<dbReference type="GO" id="GO:0015179">
    <property type="term" value="F:L-amino acid transmembrane transporter activity"/>
    <property type="evidence" value="ECO:0007669"/>
    <property type="project" value="TreeGrafter"/>
</dbReference>
<evidence type="ECO:0000256" key="5">
    <source>
        <dbReference type="ARBA" id="ARBA00022989"/>
    </source>
</evidence>
<feature type="transmembrane region" description="Helical" evidence="13">
    <location>
        <begin position="137"/>
        <end position="155"/>
    </location>
</feature>
<reference evidence="14" key="2">
    <citation type="submission" date="2025-09" db="UniProtKB">
        <authorList>
            <consortium name="Ensembl"/>
        </authorList>
    </citation>
    <scope>IDENTIFICATION</scope>
</reference>
<feature type="transmembrane region" description="Helical" evidence="13">
    <location>
        <begin position="161"/>
        <end position="185"/>
    </location>
</feature>
<feature type="transmembrane region" description="Helical" evidence="13">
    <location>
        <begin position="459"/>
        <end position="483"/>
    </location>
</feature>
<dbReference type="InterPro" id="IPR036259">
    <property type="entry name" value="MFS_trans_sf"/>
</dbReference>
<evidence type="ECO:0000256" key="7">
    <source>
        <dbReference type="ARBA" id="ARBA00023180"/>
    </source>
</evidence>
<feature type="transmembrane region" description="Helical" evidence="13">
    <location>
        <begin position="323"/>
        <end position="345"/>
    </location>
</feature>
<dbReference type="GO" id="GO:0005886">
    <property type="term" value="C:plasma membrane"/>
    <property type="evidence" value="ECO:0007669"/>
    <property type="project" value="UniProtKB-SubCell"/>
</dbReference>
<feature type="transmembrane region" description="Helical" evidence="13">
    <location>
        <begin position="524"/>
        <end position="546"/>
    </location>
</feature>
<evidence type="ECO:0000256" key="10">
    <source>
        <dbReference type="ARBA" id="ARBA00036777"/>
    </source>
</evidence>
<evidence type="ECO:0000256" key="13">
    <source>
        <dbReference type="SAM" id="Phobius"/>
    </source>
</evidence>
<dbReference type="PANTHER" id="PTHR20766">
    <property type="entry name" value="LARGE NEUTRAL AMINO ACIDS TRANSPORTER SMALL SUBUNIT 4-LIKE ISOFORM X1"/>
    <property type="match status" value="1"/>
</dbReference>
<keyword evidence="15" id="KW-1185">Reference proteome</keyword>
<comment type="catalytic activity">
    <reaction evidence="10">
        <text>L-isoleucine(in) = L-isoleucine(out)</text>
        <dbReference type="Rhea" id="RHEA:70943"/>
        <dbReference type="ChEBI" id="CHEBI:58045"/>
    </reaction>
</comment>
<dbReference type="OMA" id="CNILQQV"/>
<feature type="region of interest" description="Disordered" evidence="12">
    <location>
        <begin position="563"/>
        <end position="582"/>
    </location>
</feature>
<comment type="similarity">
    <text evidence="2">Belongs to the SLC43A transporter (TC 2.A.1.44) family.</text>
</comment>
<dbReference type="GO" id="GO:0015175">
    <property type="term" value="F:neutral L-amino acid transmembrane transporter activity"/>
    <property type="evidence" value="ECO:0007669"/>
    <property type="project" value="TreeGrafter"/>
</dbReference>
<proteinExistence type="inferred from homology"/>
<keyword evidence="4 13" id="KW-0812">Transmembrane</keyword>
<dbReference type="Proteomes" id="UP000472262">
    <property type="component" value="Unassembled WGS sequence"/>
</dbReference>
<keyword evidence="5 13" id="KW-1133">Transmembrane helix</keyword>
<accession>A0A672QBE5</accession>
<feature type="transmembrane region" description="Helical" evidence="13">
    <location>
        <begin position="197"/>
        <end position="218"/>
    </location>
</feature>
<evidence type="ECO:0000256" key="4">
    <source>
        <dbReference type="ARBA" id="ARBA00022692"/>
    </source>
</evidence>
<evidence type="ECO:0000256" key="9">
    <source>
        <dbReference type="ARBA" id="ARBA00036530"/>
    </source>
</evidence>
<keyword evidence="6 13" id="KW-0472">Membrane</keyword>
<protein>
    <submittedName>
        <fullName evidence="14">Thioredoxin-related transmembrane protein 2-B-like</fullName>
    </submittedName>
</protein>